<keyword evidence="2" id="KW-0472">Membrane</keyword>
<sequence length="476" mass="50148">MKPALPLFLTAALAGCSVPIVAPQPQQPVAARFSSATPASTANSGTSGNTGLDMGWWSRIDDAQLTELLLLAQANSPDLRTAAANVMSARAQARQSGADQYPAVTGQASATRSRTEGMAATDSTSALVDATWEVDLFAKAANTARASHLRSRASEADYAGAYVTLSAEVADTYMDYRACKLAEGVYREALNSQRQTLTATGDLVDLGLSPASEQALARANVASAEISLESQRTDCALVAQSMATLVGAPQDRIRAILAKGGGLPAAKPFRVTSVPSDMLRQRSDVLSAELEFAASLKDLRVAQSELYPSLTLGGTVTASSPQSWSFGPALSLPIFNAGAAKANVRKVNADAIASGETYRATVLSAVEEVENALTRLNGASRSLGSAQVLVSQYQRYFAAVDEDWKAGGTTLLDREDARRQLQSAQLTRIDQRETLLRQWIALYKAVGGGWQRPAGDAADTVATQTAQATTLQKKDS</sequence>
<dbReference type="AlphaFoldDB" id="A0A1I1KF66"/>
<keyword evidence="2" id="KW-1134">Transmembrane beta strand</keyword>
<evidence type="ECO:0000256" key="3">
    <source>
        <dbReference type="SAM" id="MobiDB-lite"/>
    </source>
</evidence>
<dbReference type="Gene3D" id="1.20.1600.10">
    <property type="entry name" value="Outer membrane efflux proteins (OEP)"/>
    <property type="match status" value="1"/>
</dbReference>
<accession>A0A1I1KF66</accession>
<comment type="subcellular location">
    <subcellularLocation>
        <location evidence="2">Cell membrane</location>
        <topology evidence="2">Lipid-anchor</topology>
    </subcellularLocation>
</comment>
<dbReference type="SUPFAM" id="SSF56954">
    <property type="entry name" value="Outer membrane efflux proteins (OEP)"/>
    <property type="match status" value="1"/>
</dbReference>
<evidence type="ECO:0000313" key="5">
    <source>
        <dbReference type="Proteomes" id="UP000231644"/>
    </source>
</evidence>
<organism evidence="4 5">
    <name type="scientific">Pseudooceanicola nitratireducens</name>
    <dbReference type="NCBI Taxonomy" id="517719"/>
    <lineage>
        <taxon>Bacteria</taxon>
        <taxon>Pseudomonadati</taxon>
        <taxon>Pseudomonadota</taxon>
        <taxon>Alphaproteobacteria</taxon>
        <taxon>Rhodobacterales</taxon>
        <taxon>Paracoccaceae</taxon>
        <taxon>Pseudooceanicola</taxon>
    </lineage>
</organism>
<evidence type="ECO:0000256" key="1">
    <source>
        <dbReference type="ARBA" id="ARBA00007613"/>
    </source>
</evidence>
<dbReference type="GO" id="GO:0005886">
    <property type="term" value="C:plasma membrane"/>
    <property type="evidence" value="ECO:0007669"/>
    <property type="project" value="UniProtKB-SubCell"/>
</dbReference>
<evidence type="ECO:0000256" key="2">
    <source>
        <dbReference type="RuleBase" id="RU362097"/>
    </source>
</evidence>
<protein>
    <submittedName>
        <fullName evidence="4">Efflux transporter, outer membrane factor (OMF) lipoprotein, NodT family</fullName>
    </submittedName>
</protein>
<dbReference type="PANTHER" id="PTHR30203:SF29">
    <property type="entry name" value="PROTEIN CYAE"/>
    <property type="match status" value="1"/>
</dbReference>
<feature type="chain" id="PRO_5013984532" evidence="2">
    <location>
        <begin position="23"/>
        <end position="476"/>
    </location>
</feature>
<keyword evidence="2" id="KW-0812">Transmembrane</keyword>
<dbReference type="Pfam" id="PF02321">
    <property type="entry name" value="OEP"/>
    <property type="match status" value="2"/>
</dbReference>
<feature type="signal peptide" evidence="2">
    <location>
        <begin position="1"/>
        <end position="22"/>
    </location>
</feature>
<keyword evidence="2" id="KW-0564">Palmitate</keyword>
<proteinExistence type="inferred from homology"/>
<dbReference type="STRING" id="517719.SAMN05421762_1464"/>
<dbReference type="InterPro" id="IPR003423">
    <property type="entry name" value="OMP_efflux"/>
</dbReference>
<keyword evidence="2" id="KW-0732">Signal</keyword>
<dbReference type="Gene3D" id="2.20.200.10">
    <property type="entry name" value="Outer membrane efflux proteins (OEP)"/>
    <property type="match status" value="1"/>
</dbReference>
<dbReference type="PROSITE" id="PS51257">
    <property type="entry name" value="PROKAR_LIPOPROTEIN"/>
    <property type="match status" value="1"/>
</dbReference>
<reference evidence="4 5" key="1">
    <citation type="submission" date="2016-10" db="EMBL/GenBank/DDBJ databases">
        <authorList>
            <person name="de Groot N.N."/>
        </authorList>
    </citation>
    <scope>NUCLEOTIDE SEQUENCE [LARGE SCALE GENOMIC DNA]</scope>
    <source>
        <strain evidence="4 5">DSM 29619</strain>
    </source>
</reference>
<dbReference type="Proteomes" id="UP000231644">
    <property type="component" value="Unassembled WGS sequence"/>
</dbReference>
<comment type="similarity">
    <text evidence="1 2">Belongs to the outer membrane factor (OMF) (TC 1.B.17) family.</text>
</comment>
<feature type="region of interest" description="Disordered" evidence="3">
    <location>
        <begin position="97"/>
        <end position="117"/>
    </location>
</feature>
<evidence type="ECO:0000313" key="4">
    <source>
        <dbReference type="EMBL" id="SFC59476.1"/>
    </source>
</evidence>
<keyword evidence="5" id="KW-1185">Reference proteome</keyword>
<dbReference type="InterPro" id="IPR010131">
    <property type="entry name" value="MdtP/NodT-like"/>
</dbReference>
<keyword evidence="2 4" id="KW-0449">Lipoprotein</keyword>
<dbReference type="NCBIfam" id="TIGR01845">
    <property type="entry name" value="outer_NodT"/>
    <property type="match status" value="1"/>
</dbReference>
<gene>
    <name evidence="4" type="ORF">SAMN05421762_1464</name>
</gene>
<name>A0A1I1KF66_9RHOB</name>
<dbReference type="PANTHER" id="PTHR30203">
    <property type="entry name" value="OUTER MEMBRANE CATION EFFLUX PROTEIN"/>
    <property type="match status" value="1"/>
</dbReference>
<dbReference type="GO" id="GO:0015562">
    <property type="term" value="F:efflux transmembrane transporter activity"/>
    <property type="evidence" value="ECO:0007669"/>
    <property type="project" value="InterPro"/>
</dbReference>
<dbReference type="RefSeq" id="WP_170848733.1">
    <property type="nucleotide sequence ID" value="NZ_FNZG01000003.1"/>
</dbReference>
<dbReference type="EMBL" id="FOLX01000001">
    <property type="protein sequence ID" value="SFC59476.1"/>
    <property type="molecule type" value="Genomic_DNA"/>
</dbReference>